<dbReference type="Proteomes" id="UP001324993">
    <property type="component" value="Chromosome"/>
</dbReference>
<feature type="domain" description="DUF403" evidence="1">
    <location>
        <begin position="1"/>
        <end position="316"/>
    </location>
</feature>
<dbReference type="PANTHER" id="PTHR34595">
    <property type="entry name" value="BLR5612 PROTEIN"/>
    <property type="match status" value="1"/>
</dbReference>
<dbReference type="InterPro" id="IPR051680">
    <property type="entry name" value="ATP-dep_Glu-Cys_Ligase-2"/>
</dbReference>
<protein>
    <submittedName>
        <fullName evidence="2">Alpha-E domain-containing protein</fullName>
    </submittedName>
</protein>
<dbReference type="PANTHER" id="PTHR34595:SF7">
    <property type="entry name" value="SLL1039 PROTEIN"/>
    <property type="match status" value="1"/>
</dbReference>
<reference evidence="2 3" key="1">
    <citation type="submission" date="2023-11" db="EMBL/GenBank/DDBJ databases">
        <title>Coraliomargarita sp. nov., isolated from marine algae.</title>
        <authorList>
            <person name="Lee J.K."/>
            <person name="Baek J.H."/>
            <person name="Kim J.M."/>
            <person name="Choi D.G."/>
            <person name="Jeon C.O."/>
        </authorList>
    </citation>
    <scope>NUCLEOTIDE SEQUENCE [LARGE SCALE GENOMIC DNA]</scope>
    <source>
        <strain evidence="2 3">J2-16</strain>
    </source>
</reference>
<evidence type="ECO:0000313" key="2">
    <source>
        <dbReference type="EMBL" id="WPJ94337.1"/>
    </source>
</evidence>
<dbReference type="EMBL" id="CP138858">
    <property type="protein sequence ID" value="WPJ94337.1"/>
    <property type="molecule type" value="Genomic_DNA"/>
</dbReference>
<name>A0ABZ0REB7_9BACT</name>
<accession>A0ABZ0REB7</accession>
<evidence type="ECO:0000259" key="1">
    <source>
        <dbReference type="Pfam" id="PF04168"/>
    </source>
</evidence>
<sequence length="337" mass="39216">MLSRVADSLYWMSRYIERAENIARLLDVNLQLLLDFEALDDDKLKEHWEPVIRAAGEEELFYELYDQADSQSVTDFLTFNRENSSSVISCMFAARENARMIRDQISTEMWQCLNHAYLFLKSNNAKKVWDEGPYEFYKQIQDYSHLFQGMTDSTFSHTEGFYFMQVGKYLERADKTSRILDIKYHMLLPSVDDVGGAIDAVQWGAILKSCSGFEAYHSVYVTAVNPLKVSNFLIFNQHFPRSILSCVRHLDANLHQISGCNPGFYSNDVERVSGRLMSDLTYSNISDVFKSGLHEYLSQLQERFVEIGKVMYENYMFHARPDMETEIATQQQQQQQQ</sequence>
<dbReference type="Pfam" id="PF04168">
    <property type="entry name" value="Alpha-E"/>
    <property type="match status" value="1"/>
</dbReference>
<keyword evidence="3" id="KW-1185">Reference proteome</keyword>
<evidence type="ECO:0000313" key="3">
    <source>
        <dbReference type="Proteomes" id="UP001324993"/>
    </source>
</evidence>
<gene>
    <name evidence="2" type="ORF">SH580_12920</name>
</gene>
<dbReference type="RefSeq" id="WP_319831272.1">
    <property type="nucleotide sequence ID" value="NZ_CP138858.1"/>
</dbReference>
<dbReference type="InterPro" id="IPR007296">
    <property type="entry name" value="DUF403"/>
</dbReference>
<proteinExistence type="predicted"/>
<organism evidence="2 3">
    <name type="scientific">Coraliomargarita algicola</name>
    <dbReference type="NCBI Taxonomy" id="3092156"/>
    <lineage>
        <taxon>Bacteria</taxon>
        <taxon>Pseudomonadati</taxon>
        <taxon>Verrucomicrobiota</taxon>
        <taxon>Opitutia</taxon>
        <taxon>Puniceicoccales</taxon>
        <taxon>Coraliomargaritaceae</taxon>
        <taxon>Coraliomargarita</taxon>
    </lineage>
</organism>